<keyword evidence="4" id="KW-1133">Transmembrane helix</keyword>
<comment type="similarity">
    <text evidence="2">Belongs to the major facilitator superfamily. Monocarboxylate porter (TC 2.A.1.13) family.</text>
</comment>
<sequence length="442" mass="48034">MSQPPYIESKSPSPAGTLSDVKILSSPQPSHSEPAQPLDGGFRAWSTVAGSWFLLFGTLGYLYSFGVYQGAQLLTRSMLTIDRSLDYYTRVYLPSSNASSISWMGSVQLALPYLLGVPMGKLFDAGYIHSVLAAGSALFVFSLFMVSLAKPDQYYQLLLSQGIGMGLGVGCVQLHSTTIVSRHFLRRRAFAYGIALTGASVGSLVYPIMLNRLIYSIGFGPAVRASAGIVAGCVLLGNILVKSPAIQPSRNQTPPAYRDWLKDPAYVLFTTGTFVAFFGFYFPSKLSLALFCGRPLIKGRSQVVYLQLYAVEQNINETLAFYSLAILNGSSIFGRLVANYMADRLGLWNIQVPCTFVTAALIWLVLAIKNPASLAVVASLYGLASGAWLSLCMVGTAAIAKHPSEVGYVSHPLRVPYNVHIFEFSTPAYGREEQWDLLALLF</sequence>
<feature type="transmembrane region" description="Helical" evidence="4">
    <location>
        <begin position="265"/>
        <end position="282"/>
    </location>
</feature>
<feature type="transmembrane region" description="Helical" evidence="4">
    <location>
        <begin position="222"/>
        <end position="241"/>
    </location>
</feature>
<dbReference type="Gene3D" id="1.20.1250.20">
    <property type="entry name" value="MFS general substrate transporter like domains"/>
    <property type="match status" value="1"/>
</dbReference>
<evidence type="ECO:0000313" key="6">
    <source>
        <dbReference type="Proteomes" id="UP001383192"/>
    </source>
</evidence>
<dbReference type="AlphaFoldDB" id="A0AAW0D8P5"/>
<feature type="transmembrane region" description="Helical" evidence="4">
    <location>
        <begin position="127"/>
        <end position="148"/>
    </location>
</feature>
<comment type="caution">
    <text evidence="5">The sequence shown here is derived from an EMBL/GenBank/DDBJ whole genome shotgun (WGS) entry which is preliminary data.</text>
</comment>
<gene>
    <name evidence="5" type="ORF">VNI00_006365</name>
</gene>
<comment type="subcellular location">
    <subcellularLocation>
        <location evidence="1">Membrane</location>
        <topology evidence="1">Multi-pass membrane protein</topology>
    </subcellularLocation>
</comment>
<feature type="region of interest" description="Disordered" evidence="3">
    <location>
        <begin position="1"/>
        <end position="36"/>
    </location>
</feature>
<dbReference type="GO" id="GO:0016020">
    <property type="term" value="C:membrane"/>
    <property type="evidence" value="ECO:0007669"/>
    <property type="project" value="UniProtKB-SubCell"/>
</dbReference>
<feature type="transmembrane region" description="Helical" evidence="4">
    <location>
        <begin position="154"/>
        <end position="177"/>
    </location>
</feature>
<feature type="transmembrane region" description="Helical" evidence="4">
    <location>
        <begin position="319"/>
        <end position="338"/>
    </location>
</feature>
<dbReference type="GO" id="GO:0022857">
    <property type="term" value="F:transmembrane transporter activity"/>
    <property type="evidence" value="ECO:0007669"/>
    <property type="project" value="InterPro"/>
</dbReference>
<evidence type="ECO:0000313" key="5">
    <source>
        <dbReference type="EMBL" id="KAK7047597.1"/>
    </source>
</evidence>
<organism evidence="5 6">
    <name type="scientific">Paramarasmius palmivorus</name>
    <dbReference type="NCBI Taxonomy" id="297713"/>
    <lineage>
        <taxon>Eukaryota</taxon>
        <taxon>Fungi</taxon>
        <taxon>Dikarya</taxon>
        <taxon>Basidiomycota</taxon>
        <taxon>Agaricomycotina</taxon>
        <taxon>Agaricomycetes</taxon>
        <taxon>Agaricomycetidae</taxon>
        <taxon>Agaricales</taxon>
        <taxon>Marasmiineae</taxon>
        <taxon>Marasmiaceae</taxon>
        <taxon>Paramarasmius</taxon>
    </lineage>
</organism>
<dbReference type="InterPro" id="IPR011701">
    <property type="entry name" value="MFS"/>
</dbReference>
<evidence type="ECO:0000256" key="3">
    <source>
        <dbReference type="SAM" id="MobiDB-lite"/>
    </source>
</evidence>
<keyword evidence="6" id="KW-1185">Reference proteome</keyword>
<feature type="transmembrane region" description="Helical" evidence="4">
    <location>
        <begin position="374"/>
        <end position="400"/>
    </location>
</feature>
<dbReference type="EMBL" id="JAYKXP010000019">
    <property type="protein sequence ID" value="KAK7047597.1"/>
    <property type="molecule type" value="Genomic_DNA"/>
</dbReference>
<feature type="transmembrane region" description="Helical" evidence="4">
    <location>
        <begin position="345"/>
        <end position="368"/>
    </location>
</feature>
<dbReference type="InterPro" id="IPR050327">
    <property type="entry name" value="Proton-linked_MCT"/>
</dbReference>
<name>A0AAW0D8P5_9AGAR</name>
<evidence type="ECO:0000256" key="4">
    <source>
        <dbReference type="SAM" id="Phobius"/>
    </source>
</evidence>
<keyword evidence="4" id="KW-0472">Membrane</keyword>
<accession>A0AAW0D8P5</accession>
<evidence type="ECO:0000256" key="2">
    <source>
        <dbReference type="ARBA" id="ARBA00006727"/>
    </source>
</evidence>
<dbReference type="SUPFAM" id="SSF103473">
    <property type="entry name" value="MFS general substrate transporter"/>
    <property type="match status" value="1"/>
</dbReference>
<dbReference type="Pfam" id="PF07690">
    <property type="entry name" value="MFS_1"/>
    <property type="match status" value="1"/>
</dbReference>
<reference evidence="5 6" key="1">
    <citation type="submission" date="2024-01" db="EMBL/GenBank/DDBJ databases">
        <title>A draft genome for a cacao thread blight-causing isolate of Paramarasmius palmivorus.</title>
        <authorList>
            <person name="Baruah I.K."/>
            <person name="Bukari Y."/>
            <person name="Amoako-Attah I."/>
            <person name="Meinhardt L.W."/>
            <person name="Bailey B.A."/>
            <person name="Cohen S.P."/>
        </authorList>
    </citation>
    <scope>NUCLEOTIDE SEQUENCE [LARGE SCALE GENOMIC DNA]</scope>
    <source>
        <strain evidence="5 6">GH-12</strain>
    </source>
</reference>
<feature type="transmembrane region" description="Helical" evidence="4">
    <location>
        <begin position="52"/>
        <end position="71"/>
    </location>
</feature>
<dbReference type="InterPro" id="IPR036259">
    <property type="entry name" value="MFS_trans_sf"/>
</dbReference>
<dbReference type="Proteomes" id="UP001383192">
    <property type="component" value="Unassembled WGS sequence"/>
</dbReference>
<proteinExistence type="inferred from homology"/>
<dbReference type="PANTHER" id="PTHR11360">
    <property type="entry name" value="MONOCARBOXYLATE TRANSPORTER"/>
    <property type="match status" value="1"/>
</dbReference>
<evidence type="ECO:0008006" key="7">
    <source>
        <dbReference type="Google" id="ProtNLM"/>
    </source>
</evidence>
<feature type="transmembrane region" description="Helical" evidence="4">
    <location>
        <begin position="189"/>
        <end position="210"/>
    </location>
</feature>
<evidence type="ECO:0000256" key="1">
    <source>
        <dbReference type="ARBA" id="ARBA00004141"/>
    </source>
</evidence>
<protein>
    <recommendedName>
        <fullName evidence="7">MFS general substrate transporter</fullName>
    </recommendedName>
</protein>
<dbReference type="PANTHER" id="PTHR11360:SF234">
    <property type="entry name" value="MFS-TYPE TRANSPORTER DBAD-RELATED"/>
    <property type="match status" value="1"/>
</dbReference>
<keyword evidence="4" id="KW-0812">Transmembrane</keyword>